<dbReference type="Pfam" id="PF10075">
    <property type="entry name" value="CSN8_PSD8_EIF3K"/>
    <property type="match status" value="1"/>
</dbReference>
<dbReference type="GO" id="GO:0010387">
    <property type="term" value="P:COP9 signalosome assembly"/>
    <property type="evidence" value="ECO:0007669"/>
    <property type="project" value="InterPro"/>
</dbReference>
<evidence type="ECO:0000256" key="5">
    <source>
        <dbReference type="ARBA" id="ARBA00023242"/>
    </source>
</evidence>
<evidence type="ECO:0000256" key="3">
    <source>
        <dbReference type="ARBA" id="ARBA00022490"/>
    </source>
</evidence>
<reference evidence="7" key="1">
    <citation type="submission" date="2018-08" db="EMBL/GenBank/DDBJ databases">
        <authorList>
            <person name="Cornetti L."/>
        </authorList>
    </citation>
    <scope>NUCLEOTIDE SEQUENCE</scope>
    <source>
        <strain evidence="7">BE-ASS</strain>
    </source>
</reference>
<accession>A0A4Y7NMV8</accession>
<organism evidence="7">
    <name type="scientific">Scapholeberis mucronata</name>
    <dbReference type="NCBI Taxonomy" id="202097"/>
    <lineage>
        <taxon>Eukaryota</taxon>
        <taxon>Metazoa</taxon>
        <taxon>Ecdysozoa</taxon>
        <taxon>Arthropoda</taxon>
        <taxon>Crustacea</taxon>
        <taxon>Branchiopoda</taxon>
        <taxon>Diplostraca</taxon>
        <taxon>Cladocera</taxon>
        <taxon>Anomopoda</taxon>
        <taxon>Daphniidae</taxon>
        <taxon>Scapholeberis</taxon>
    </lineage>
</organism>
<dbReference type="GO" id="GO:0005737">
    <property type="term" value="C:cytoplasm"/>
    <property type="evidence" value="ECO:0007669"/>
    <property type="project" value="UniProtKB-SubCell"/>
</dbReference>
<dbReference type="Gene3D" id="1.25.40.990">
    <property type="match status" value="1"/>
</dbReference>
<evidence type="ECO:0000256" key="4">
    <source>
        <dbReference type="ARBA" id="ARBA00022790"/>
    </source>
</evidence>
<dbReference type="InterPro" id="IPR033464">
    <property type="entry name" value="CSN8_PSD8_EIF3K"/>
</dbReference>
<evidence type="ECO:0000256" key="1">
    <source>
        <dbReference type="ARBA" id="ARBA00004123"/>
    </source>
</evidence>
<protein>
    <submittedName>
        <fullName evidence="7">EOG090X0F3A</fullName>
    </submittedName>
</protein>
<proteinExistence type="evidence at transcript level"/>
<dbReference type="InterPro" id="IPR033205">
    <property type="entry name" value="COP9_CSN8"/>
</dbReference>
<evidence type="ECO:0000259" key="6">
    <source>
        <dbReference type="Pfam" id="PF10075"/>
    </source>
</evidence>
<comment type="subcellular location">
    <subcellularLocation>
        <location evidence="2">Cytoplasm</location>
    </subcellularLocation>
    <subcellularLocation>
        <location evidence="1">Nucleus</location>
    </subcellularLocation>
</comment>
<dbReference type="GO" id="GO:0000338">
    <property type="term" value="P:protein deneddylation"/>
    <property type="evidence" value="ECO:0007669"/>
    <property type="project" value="InterPro"/>
</dbReference>
<evidence type="ECO:0000313" key="7">
    <source>
        <dbReference type="EMBL" id="SVE93924.1"/>
    </source>
</evidence>
<dbReference type="GO" id="GO:0008180">
    <property type="term" value="C:COP9 signalosome"/>
    <property type="evidence" value="ECO:0007669"/>
    <property type="project" value="UniProtKB-KW"/>
</dbReference>
<dbReference type="EMBL" id="LR024305">
    <property type="protein sequence ID" value="SVE93924.1"/>
    <property type="molecule type" value="mRNA"/>
</dbReference>
<name>A0A4Y7NMV8_9CRUS</name>
<gene>
    <name evidence="7" type="primary">EOG090X0F3A</name>
</gene>
<dbReference type="AlphaFoldDB" id="A0A4Y7NMV8"/>
<keyword evidence="4" id="KW-0736">Signalosome</keyword>
<keyword evidence="3" id="KW-0963">Cytoplasm</keyword>
<sequence>MSSRIVLFESTAQELEKQELEGASGLVLADLHCQLLSIYLCHFDLCSAKFLWKRIPNEEKATVPLLGQIWEIGQKLWLKEHNTVFRLLKNTNWPPNIDAYMSCLEENYRQKSLQLIGKAYLSITTATFTELVGYVDQPKEAEQLLEKLQKEQGWTCDASSQLITPKKPVAQNVPLVRNEEQLQSLTQFVSFLEN</sequence>
<dbReference type="PANTHER" id="PTHR13339">
    <property type="entry name" value="COP9 SIGNALOSOME COMPLEX SUBUNIT 8"/>
    <property type="match status" value="1"/>
</dbReference>
<keyword evidence="5" id="KW-0539">Nucleus</keyword>
<evidence type="ECO:0000256" key="2">
    <source>
        <dbReference type="ARBA" id="ARBA00004496"/>
    </source>
</evidence>
<feature type="domain" description="CSN8/PSMD8/EIF3K" evidence="6">
    <location>
        <begin position="30"/>
        <end position="168"/>
    </location>
</feature>
<dbReference type="PANTHER" id="PTHR13339:SF0">
    <property type="entry name" value="COP9 SIGNALOSOME COMPLEX SUBUNIT 8"/>
    <property type="match status" value="1"/>
</dbReference>